<dbReference type="Gene3D" id="1.10.246.140">
    <property type="match status" value="1"/>
</dbReference>
<comment type="function">
    <text evidence="11">Involved in mRNA export coupled transcription activation by association with both the TREX-2 and the SAGA complexes. The transcription regulatory histone acetylation (HAT) complex SAGA is a multiprotein complex that activates transcription by remodeling chromatin and mediating histone acetylation and deubiquitination. Within the SAGA complex, participates to a subcomplex that specifically deubiquitinates histones. The SAGA complex is recruited to specific gene promoters by activators, where it is required for transcription. The TREX-2 complex functions in docking export-competent ribonucleoprotein particles (mRNPs) to the nuclear entrance of the nuclear pore complex (nuclear basket). TREX-2 participates in mRNA export and accurate chromatin positioning in the nucleus by tethering genes to the nuclear periphery.</text>
</comment>
<gene>
    <name evidence="12" type="ORF">BpHYR1_049077</name>
</gene>
<organism evidence="12 13">
    <name type="scientific">Brachionus plicatilis</name>
    <name type="common">Marine rotifer</name>
    <name type="synonym">Brachionus muelleri</name>
    <dbReference type="NCBI Taxonomy" id="10195"/>
    <lineage>
        <taxon>Eukaryota</taxon>
        <taxon>Metazoa</taxon>
        <taxon>Spiralia</taxon>
        <taxon>Gnathifera</taxon>
        <taxon>Rotifera</taxon>
        <taxon>Eurotatoria</taxon>
        <taxon>Monogononta</taxon>
        <taxon>Pseudotrocha</taxon>
        <taxon>Ploima</taxon>
        <taxon>Brachionidae</taxon>
        <taxon>Brachionus</taxon>
    </lineage>
</organism>
<keyword evidence="6 11" id="KW-0811">Translocation</keyword>
<dbReference type="PANTHER" id="PTHR12514">
    <property type="entry name" value="ENHANCER OF YELLOW 2 TRANSCRIPTION FACTOR"/>
    <property type="match status" value="1"/>
</dbReference>
<evidence type="ECO:0000256" key="2">
    <source>
        <dbReference type="ARBA" id="ARBA00022448"/>
    </source>
</evidence>
<dbReference type="GO" id="GO:0000124">
    <property type="term" value="C:SAGA complex"/>
    <property type="evidence" value="ECO:0007669"/>
    <property type="project" value="UniProtKB-UniRule"/>
</dbReference>
<evidence type="ECO:0000256" key="4">
    <source>
        <dbReference type="ARBA" id="ARBA00022853"/>
    </source>
</evidence>
<dbReference type="EMBL" id="REGN01007785">
    <property type="protein sequence ID" value="RNA05288.1"/>
    <property type="molecule type" value="Genomic_DNA"/>
</dbReference>
<dbReference type="GO" id="GO:0006406">
    <property type="term" value="P:mRNA export from nucleus"/>
    <property type="evidence" value="ECO:0007669"/>
    <property type="project" value="UniProtKB-UniRule"/>
</dbReference>
<name>A0A3M7Q2X0_BRAPC</name>
<protein>
    <recommendedName>
        <fullName evidence="11">Transcription and mRNA export factor ENY2</fullName>
    </recommendedName>
    <alternativeName>
        <fullName evidence="11">Enhancer of yellow 2 transcription factor homolog</fullName>
    </alternativeName>
</protein>
<evidence type="ECO:0000256" key="11">
    <source>
        <dbReference type="HAMAP-Rule" id="MF_03046"/>
    </source>
</evidence>
<dbReference type="STRING" id="10195.A0A3M7Q2X0"/>
<evidence type="ECO:0000313" key="12">
    <source>
        <dbReference type="EMBL" id="RNA05288.1"/>
    </source>
</evidence>
<dbReference type="Pfam" id="PF10163">
    <property type="entry name" value="EnY2"/>
    <property type="match status" value="1"/>
</dbReference>
<dbReference type="GO" id="GO:0005643">
    <property type="term" value="C:nuclear pore"/>
    <property type="evidence" value="ECO:0007669"/>
    <property type="project" value="UniProtKB-UniRule"/>
</dbReference>
<dbReference type="AlphaFoldDB" id="A0A3M7Q2X0"/>
<dbReference type="GO" id="GO:0071819">
    <property type="term" value="C:DUBm complex"/>
    <property type="evidence" value="ECO:0007669"/>
    <property type="project" value="UniProtKB-UniRule"/>
</dbReference>
<comment type="similarity">
    <text evidence="11">Belongs to the ENY2 family.</text>
</comment>
<evidence type="ECO:0000256" key="8">
    <source>
        <dbReference type="ARBA" id="ARBA00023159"/>
    </source>
</evidence>
<dbReference type="OrthoDB" id="6221744at2759"/>
<keyword evidence="9 11" id="KW-0804">Transcription</keyword>
<dbReference type="GO" id="GO:0015031">
    <property type="term" value="P:protein transport"/>
    <property type="evidence" value="ECO:0007669"/>
    <property type="project" value="UniProtKB-KW"/>
</dbReference>
<dbReference type="Proteomes" id="UP000276133">
    <property type="component" value="Unassembled WGS sequence"/>
</dbReference>
<keyword evidence="3 11" id="KW-0509">mRNA transport</keyword>
<evidence type="ECO:0000256" key="10">
    <source>
        <dbReference type="ARBA" id="ARBA00023242"/>
    </source>
</evidence>
<sequence length="98" mass="11312">MSREQNNTIRNSINAKLIETGERERLREALQLKLVECGWTKEVTAHCQEIVKKRGFENISIDELVAELVPKSRALVPNQVKKELLESIRLFLAKQNNL</sequence>
<keyword evidence="10 11" id="KW-0539">Nucleus</keyword>
<evidence type="ECO:0000256" key="6">
    <source>
        <dbReference type="ARBA" id="ARBA00023010"/>
    </source>
</evidence>
<evidence type="ECO:0000256" key="9">
    <source>
        <dbReference type="ARBA" id="ARBA00023163"/>
    </source>
</evidence>
<comment type="subunit">
    <text evidence="11">Component of the nuclear pore complex (NPC)-associated TREX-2 complex (transcription and export complex 2). Component of the SAGA transcription coactivator-HAT complex. Within the SAGA complex, participates to a subcomplex of SAGA called the DUB module (deubiquitination module).</text>
</comment>
<accession>A0A3M7Q2X0</accession>
<dbReference type="InterPro" id="IPR018783">
    <property type="entry name" value="TF_ENY2"/>
</dbReference>
<evidence type="ECO:0000313" key="13">
    <source>
        <dbReference type="Proteomes" id="UP000276133"/>
    </source>
</evidence>
<evidence type="ECO:0000256" key="1">
    <source>
        <dbReference type="ARBA" id="ARBA00004642"/>
    </source>
</evidence>
<keyword evidence="13" id="KW-1185">Reference proteome</keyword>
<dbReference type="GO" id="GO:0006368">
    <property type="term" value="P:transcription elongation by RNA polymerase II"/>
    <property type="evidence" value="ECO:0007669"/>
    <property type="project" value="UniProtKB-UniRule"/>
</dbReference>
<keyword evidence="2 11" id="KW-0813">Transport</keyword>
<proteinExistence type="inferred from homology"/>
<keyword evidence="4 11" id="KW-0156">Chromatin regulator</keyword>
<dbReference type="GO" id="GO:0006325">
    <property type="term" value="P:chromatin organization"/>
    <property type="evidence" value="ECO:0007669"/>
    <property type="project" value="UniProtKB-KW"/>
</dbReference>
<evidence type="ECO:0000256" key="5">
    <source>
        <dbReference type="ARBA" id="ARBA00022927"/>
    </source>
</evidence>
<keyword evidence="8 11" id="KW-0010">Activator</keyword>
<dbReference type="GO" id="GO:0003713">
    <property type="term" value="F:transcription coactivator activity"/>
    <property type="evidence" value="ECO:0007669"/>
    <property type="project" value="UniProtKB-UniRule"/>
</dbReference>
<reference evidence="12 13" key="1">
    <citation type="journal article" date="2018" name="Sci. Rep.">
        <title>Genomic signatures of local adaptation to the degree of environmental predictability in rotifers.</title>
        <authorList>
            <person name="Franch-Gras L."/>
            <person name="Hahn C."/>
            <person name="Garcia-Roger E.M."/>
            <person name="Carmona M.J."/>
            <person name="Serra M."/>
            <person name="Gomez A."/>
        </authorList>
    </citation>
    <scope>NUCLEOTIDE SEQUENCE [LARGE SCALE GENOMIC DNA]</scope>
    <source>
        <strain evidence="12">HYR1</strain>
    </source>
</reference>
<comment type="subcellular location">
    <subcellularLocation>
        <location evidence="1 11">Nucleus</location>
        <location evidence="1 11">Nucleoplasm</location>
    </subcellularLocation>
</comment>
<dbReference type="FunFam" id="1.10.246.140:FF:000001">
    <property type="entry name" value="Transcription and mRNA export factor ENY2"/>
    <property type="match status" value="1"/>
</dbReference>
<dbReference type="GO" id="GO:0005654">
    <property type="term" value="C:nucleoplasm"/>
    <property type="evidence" value="ECO:0007669"/>
    <property type="project" value="UniProtKB-SubCell"/>
</dbReference>
<keyword evidence="7 11" id="KW-0805">Transcription regulation</keyword>
<comment type="caution">
    <text evidence="12">The sequence shown here is derived from an EMBL/GenBank/DDBJ whole genome shotgun (WGS) entry which is preliminary data.</text>
</comment>
<dbReference type="GO" id="GO:0070390">
    <property type="term" value="C:transcription export complex 2"/>
    <property type="evidence" value="ECO:0007669"/>
    <property type="project" value="UniProtKB-UniRule"/>
</dbReference>
<evidence type="ECO:0000256" key="7">
    <source>
        <dbReference type="ARBA" id="ARBA00023015"/>
    </source>
</evidence>
<evidence type="ECO:0000256" key="3">
    <source>
        <dbReference type="ARBA" id="ARBA00022816"/>
    </source>
</evidence>
<dbReference type="HAMAP" id="MF_03046">
    <property type="entry name" value="ENY2_Sus1"/>
    <property type="match status" value="1"/>
</dbReference>
<keyword evidence="5 11" id="KW-0653">Protein transport</keyword>
<dbReference type="InterPro" id="IPR038212">
    <property type="entry name" value="TF_EnY2_sf"/>
</dbReference>